<dbReference type="Proteomes" id="UP000196536">
    <property type="component" value="Unassembled WGS sequence"/>
</dbReference>
<accession>A0A1Z9YUI1</accession>
<keyword evidence="2" id="KW-1185">Reference proteome</keyword>
<protein>
    <submittedName>
        <fullName evidence="1">Uncharacterized protein</fullName>
    </submittedName>
</protein>
<comment type="caution">
    <text evidence="1">The sequence shown here is derived from an EMBL/GenBank/DDBJ whole genome shotgun (WGS) entry which is preliminary data.</text>
</comment>
<proteinExistence type="predicted"/>
<name>A0A1Z9YUI1_9GAMM</name>
<reference evidence="1 2" key="1">
    <citation type="submission" date="2017-05" db="EMBL/GenBank/DDBJ databases">
        <title>Acinetobacter populi ANC 5415 (= PBJ7), whole genome shotgun sequencing project.</title>
        <authorList>
            <person name="Nemec A."/>
            <person name="Radolfova-Krizova L."/>
        </authorList>
    </citation>
    <scope>NUCLEOTIDE SEQUENCE [LARGE SCALE GENOMIC DNA]</scope>
    <source>
        <strain evidence="1 2">PBJ7</strain>
    </source>
</reference>
<dbReference type="EMBL" id="NEXX01000006">
    <property type="protein sequence ID" value="OUY05870.1"/>
    <property type="molecule type" value="Genomic_DNA"/>
</dbReference>
<dbReference type="AlphaFoldDB" id="A0A1Z9YUI1"/>
<dbReference type="OrthoDB" id="1447491at2"/>
<organism evidence="1 2">
    <name type="scientific">Acinetobacter populi</name>
    <dbReference type="NCBI Taxonomy" id="1582270"/>
    <lineage>
        <taxon>Bacteria</taxon>
        <taxon>Pseudomonadati</taxon>
        <taxon>Pseudomonadota</taxon>
        <taxon>Gammaproteobacteria</taxon>
        <taxon>Moraxellales</taxon>
        <taxon>Moraxellaceae</taxon>
        <taxon>Acinetobacter</taxon>
    </lineage>
</organism>
<gene>
    <name evidence="1" type="ORF">CAP51_14195</name>
</gene>
<sequence>MSRNELINFLKLLGVHESSYSFDIIKNSECVSVLEDNSEWRVYYTERDKPDLLFSSFSEEIAYDFVANLFKKWLDKN</sequence>
<dbReference type="RefSeq" id="WP_087621425.1">
    <property type="nucleotide sequence ID" value="NZ_NEXX01000006.1"/>
</dbReference>
<evidence type="ECO:0000313" key="1">
    <source>
        <dbReference type="EMBL" id="OUY05870.1"/>
    </source>
</evidence>
<evidence type="ECO:0000313" key="2">
    <source>
        <dbReference type="Proteomes" id="UP000196536"/>
    </source>
</evidence>